<dbReference type="SUPFAM" id="SSF47240">
    <property type="entry name" value="Ferritin-like"/>
    <property type="match status" value="1"/>
</dbReference>
<dbReference type="PANTHER" id="PTHR42782">
    <property type="entry name" value="SI:CH73-314G15.3"/>
    <property type="match status" value="1"/>
</dbReference>
<reference evidence="1 2" key="1">
    <citation type="submission" date="2019-12" db="EMBL/GenBank/DDBJ databases">
        <title>Novel species isolated from a subtropical stream in China.</title>
        <authorList>
            <person name="Lu H."/>
        </authorList>
    </citation>
    <scope>NUCLEOTIDE SEQUENCE [LARGE SCALE GENOMIC DNA]</scope>
    <source>
        <strain evidence="1 2">FT135W</strain>
    </source>
</reference>
<accession>A0A6L8K5B4</accession>
<dbReference type="InterPro" id="IPR011197">
    <property type="entry name" value="UCP012318"/>
</dbReference>
<sequence length="272" mass="30311">MQAPLELRARALQCLVERDPAAKVAAVYAIAAASQEGSCVPDPQAVLTSADDIPGRPDKPELVPPLQVGRRAMNTVEGRAMLIHALAHIEFNAINLALDAIWRFPGLPAEYYTDWLQVAKEEAYHYSLLEEHLQKQDYYYGQFIAHDSLWEMVAKTADDVLARMALVPRTLEARGLDANPPLRAKLAQAGDKEAAAILDIILRDEIGHVEIGNRWYSYLCRQRGLELIPSYADLARQYNAPTPRGPFNLEARRQAGFTEDELQVLQGEKTAP</sequence>
<keyword evidence="2" id="KW-1185">Reference proteome</keyword>
<evidence type="ECO:0000313" key="1">
    <source>
        <dbReference type="EMBL" id="MYM22125.1"/>
    </source>
</evidence>
<organism evidence="1 2">
    <name type="scientific">Duganella flavida</name>
    <dbReference type="NCBI Taxonomy" id="2692175"/>
    <lineage>
        <taxon>Bacteria</taxon>
        <taxon>Pseudomonadati</taxon>
        <taxon>Pseudomonadota</taxon>
        <taxon>Betaproteobacteria</taxon>
        <taxon>Burkholderiales</taxon>
        <taxon>Oxalobacteraceae</taxon>
        <taxon>Telluria group</taxon>
        <taxon>Duganella</taxon>
    </lineage>
</organism>
<dbReference type="PANTHER" id="PTHR42782:SF4">
    <property type="entry name" value="DUF455 DOMAIN-CONTAINING PROTEIN"/>
    <property type="match status" value="1"/>
</dbReference>
<dbReference type="InterPro" id="IPR007402">
    <property type="entry name" value="DUF455"/>
</dbReference>
<dbReference type="InterPro" id="IPR009078">
    <property type="entry name" value="Ferritin-like_SF"/>
</dbReference>
<dbReference type="Pfam" id="PF04305">
    <property type="entry name" value="DUF455"/>
    <property type="match status" value="1"/>
</dbReference>
<comment type="caution">
    <text evidence="1">The sequence shown here is derived from an EMBL/GenBank/DDBJ whole genome shotgun (WGS) entry which is preliminary data.</text>
</comment>
<dbReference type="PIRSF" id="PIRSF012318">
    <property type="entry name" value="UCP012318"/>
    <property type="match status" value="1"/>
</dbReference>
<dbReference type="EMBL" id="WWCN01000003">
    <property type="protein sequence ID" value="MYM22125.1"/>
    <property type="molecule type" value="Genomic_DNA"/>
</dbReference>
<gene>
    <name evidence="1" type="ORF">GTP46_05645</name>
</gene>
<dbReference type="CDD" id="cd00657">
    <property type="entry name" value="Ferritin_like"/>
    <property type="match status" value="1"/>
</dbReference>
<dbReference type="RefSeq" id="WP_161005641.1">
    <property type="nucleotide sequence ID" value="NZ_WWCN01000003.1"/>
</dbReference>
<evidence type="ECO:0000313" key="2">
    <source>
        <dbReference type="Proteomes" id="UP000479335"/>
    </source>
</evidence>
<dbReference type="Proteomes" id="UP000479335">
    <property type="component" value="Unassembled WGS sequence"/>
</dbReference>
<dbReference type="AlphaFoldDB" id="A0A6L8K5B4"/>
<protein>
    <submittedName>
        <fullName evidence="1">DUF455 family protein</fullName>
    </submittedName>
</protein>
<name>A0A6L8K5B4_9BURK</name>
<proteinExistence type="predicted"/>